<dbReference type="PROSITE" id="PS50893">
    <property type="entry name" value="ABC_TRANSPORTER_2"/>
    <property type="match status" value="1"/>
</dbReference>
<dbReference type="NCBIfam" id="NF007813">
    <property type="entry name" value="PRK10522.1"/>
    <property type="match status" value="1"/>
</dbReference>
<proteinExistence type="predicted"/>
<dbReference type="SUPFAM" id="SSF90123">
    <property type="entry name" value="ABC transporter transmembrane region"/>
    <property type="match status" value="1"/>
</dbReference>
<keyword evidence="6 8" id="KW-1133">Transmembrane helix</keyword>
<dbReference type="RefSeq" id="WP_149285867.1">
    <property type="nucleotide sequence ID" value="NZ_CP038437.2"/>
</dbReference>
<keyword evidence="2" id="KW-0813">Transport</keyword>
<dbReference type="PROSITE" id="PS00211">
    <property type="entry name" value="ABC_TRANSPORTER_1"/>
    <property type="match status" value="1"/>
</dbReference>
<evidence type="ECO:0000256" key="5">
    <source>
        <dbReference type="ARBA" id="ARBA00022840"/>
    </source>
</evidence>
<dbReference type="PANTHER" id="PTHR43553:SF11">
    <property type="entry name" value="ABC TRANSPORTER ATP-BINDING_PERMEASE PROTEIN YOJI"/>
    <property type="match status" value="1"/>
</dbReference>
<dbReference type="PANTHER" id="PTHR43553">
    <property type="entry name" value="HEAVY METAL TRANSPORTER"/>
    <property type="match status" value="1"/>
</dbReference>
<dbReference type="Pfam" id="PF00664">
    <property type="entry name" value="ABC_membrane"/>
    <property type="match status" value="1"/>
</dbReference>
<evidence type="ECO:0000256" key="4">
    <source>
        <dbReference type="ARBA" id="ARBA00022741"/>
    </source>
</evidence>
<dbReference type="GO" id="GO:0005524">
    <property type="term" value="F:ATP binding"/>
    <property type="evidence" value="ECO:0007669"/>
    <property type="project" value="UniProtKB-KW"/>
</dbReference>
<dbReference type="AlphaFoldDB" id="A0A5C1NHJ9"/>
<dbReference type="PROSITE" id="PS50929">
    <property type="entry name" value="ABC_TM1F"/>
    <property type="match status" value="1"/>
</dbReference>
<evidence type="ECO:0000259" key="9">
    <source>
        <dbReference type="PROSITE" id="PS50893"/>
    </source>
</evidence>
<keyword evidence="5" id="KW-0067">ATP-binding</keyword>
<dbReference type="SUPFAM" id="SSF52540">
    <property type="entry name" value="P-loop containing nucleoside triphosphate hydrolases"/>
    <property type="match status" value="1"/>
</dbReference>
<dbReference type="GO" id="GO:0015833">
    <property type="term" value="P:peptide transport"/>
    <property type="evidence" value="ECO:0007669"/>
    <property type="project" value="InterPro"/>
</dbReference>
<dbReference type="InterPro" id="IPR017871">
    <property type="entry name" value="ABC_transporter-like_CS"/>
</dbReference>
<evidence type="ECO:0000256" key="8">
    <source>
        <dbReference type="SAM" id="Phobius"/>
    </source>
</evidence>
<dbReference type="InterPro" id="IPR011527">
    <property type="entry name" value="ABC1_TM_dom"/>
</dbReference>
<feature type="domain" description="ABC transporter" evidence="9">
    <location>
        <begin position="324"/>
        <end position="557"/>
    </location>
</feature>
<gene>
    <name evidence="11" type="ORF">E4T21_15200</name>
</gene>
<sequence length="561" mass="62607">MELLRVVYRHYRWPFITVMLLSLASAALGIGTIAFINDRLIEHVGAPMGVLPAFLGIIVVLLAITLASQLALTTLGHYFVYDLRGRLVKQILDTDMEQLERLGSADLLASLSSDLRAITLAFVRLPELVQGVVLTLGCAMYLGWLSSGMLAVTSLWVAVTIGGGSWLVAKVYRHLAKARATEDRLYRDYAAVIEGRKELALNRGRARWMFEEQYDRDALNFRHHVIRADTYHLSAVNWSNIMMLGAIGVVFFLANGLGWATTEVAATFALTLLFLRTPLISAVGALPTLLSAQVAFHKLRQLSLADPNESFAVQESAGDKWQRLTLDGVSFCYQGKEASEGFAVGPVDLTLHRGELVFLIGGNGSGKSTLAKLLTGLYRPQAGTIRVDDREVGTEEESGERYRQRFSAVFTDFHQFDRLIGPDGEKADPALVEDWLEALGLREKLHFDGQQVTNPELSQGQRKRLALLMAVAEERDILLLDEWAADQDPQFRRFFYRDLLPRLKDMGKTVFAISHDDHYFQHADRLFEMRAGHLTELTGHHRELASRDAVARLDGQVSPES</sequence>
<protein>
    <submittedName>
        <fullName evidence="11">Multidrug ABC transporter permease/ATP-binding protein</fullName>
    </submittedName>
</protein>
<feature type="domain" description="ABC transmembrane type-1" evidence="10">
    <location>
        <begin position="15"/>
        <end position="291"/>
    </location>
</feature>
<keyword evidence="7 8" id="KW-0472">Membrane</keyword>
<comment type="subcellular location">
    <subcellularLocation>
        <location evidence="1">Cell membrane</location>
        <topology evidence="1">Multi-pass membrane protein</topology>
    </subcellularLocation>
</comment>
<evidence type="ECO:0000313" key="11">
    <source>
        <dbReference type="EMBL" id="QEM82744.1"/>
    </source>
</evidence>
<evidence type="ECO:0000256" key="1">
    <source>
        <dbReference type="ARBA" id="ARBA00004651"/>
    </source>
</evidence>
<dbReference type="InterPro" id="IPR003439">
    <property type="entry name" value="ABC_transporter-like_ATP-bd"/>
</dbReference>
<dbReference type="Gene3D" id="3.40.50.300">
    <property type="entry name" value="P-loop containing nucleotide triphosphate hydrolases"/>
    <property type="match status" value="1"/>
</dbReference>
<feature type="transmembrane region" description="Helical" evidence="8">
    <location>
        <begin position="150"/>
        <end position="169"/>
    </location>
</feature>
<dbReference type="GO" id="GO:0016887">
    <property type="term" value="F:ATP hydrolysis activity"/>
    <property type="evidence" value="ECO:0007669"/>
    <property type="project" value="InterPro"/>
</dbReference>
<dbReference type="InterPro" id="IPR050095">
    <property type="entry name" value="ECF_ABC_transporter_ATP-bd"/>
</dbReference>
<dbReference type="FunFam" id="3.40.50.300:FF:001035">
    <property type="entry name" value="ABC transporter ATP-binding protein YojI"/>
    <property type="match status" value="1"/>
</dbReference>
<organism evidence="11 12">
    <name type="scientific">Halomonas binhaiensis</name>
    <dbReference type="NCBI Taxonomy" id="2562282"/>
    <lineage>
        <taxon>Bacteria</taxon>
        <taxon>Pseudomonadati</taxon>
        <taxon>Pseudomonadota</taxon>
        <taxon>Gammaproteobacteria</taxon>
        <taxon>Oceanospirillales</taxon>
        <taxon>Halomonadaceae</taxon>
        <taxon>Halomonas</taxon>
    </lineage>
</organism>
<evidence type="ECO:0000256" key="3">
    <source>
        <dbReference type="ARBA" id="ARBA00022692"/>
    </source>
</evidence>
<keyword evidence="4" id="KW-0547">Nucleotide-binding</keyword>
<feature type="transmembrane region" description="Helical" evidence="8">
    <location>
        <begin position="12"/>
        <end position="36"/>
    </location>
</feature>
<feature type="transmembrane region" description="Helical" evidence="8">
    <location>
        <begin position="266"/>
        <end position="290"/>
    </location>
</feature>
<dbReference type="OrthoDB" id="9760776at2"/>
<dbReference type="InterPro" id="IPR036640">
    <property type="entry name" value="ABC1_TM_sf"/>
</dbReference>
<dbReference type="NCBIfam" id="TIGR01194">
    <property type="entry name" value="cyc_pep_trnsptr"/>
    <property type="match status" value="1"/>
</dbReference>
<dbReference type="InterPro" id="IPR003593">
    <property type="entry name" value="AAA+_ATPase"/>
</dbReference>
<dbReference type="Pfam" id="PF00005">
    <property type="entry name" value="ABC_tran"/>
    <property type="match status" value="1"/>
</dbReference>
<dbReference type="GO" id="GO:1904680">
    <property type="term" value="F:peptide transmembrane transporter activity"/>
    <property type="evidence" value="ECO:0007669"/>
    <property type="project" value="InterPro"/>
</dbReference>
<name>A0A5C1NHJ9_9GAMM</name>
<feature type="transmembrane region" description="Helical" evidence="8">
    <location>
        <begin position="48"/>
        <end position="81"/>
    </location>
</feature>
<dbReference type="EMBL" id="CP038437">
    <property type="protein sequence ID" value="QEM82744.1"/>
    <property type="molecule type" value="Genomic_DNA"/>
</dbReference>
<evidence type="ECO:0000259" key="10">
    <source>
        <dbReference type="PROSITE" id="PS50929"/>
    </source>
</evidence>
<dbReference type="InterPro" id="IPR027417">
    <property type="entry name" value="P-loop_NTPase"/>
</dbReference>
<dbReference type="GO" id="GO:0043190">
    <property type="term" value="C:ATP-binding cassette (ABC) transporter complex"/>
    <property type="evidence" value="ECO:0007669"/>
    <property type="project" value="TreeGrafter"/>
</dbReference>
<dbReference type="SMART" id="SM00382">
    <property type="entry name" value="AAA"/>
    <property type="match status" value="1"/>
</dbReference>
<keyword evidence="12" id="KW-1185">Reference proteome</keyword>
<keyword evidence="3 8" id="KW-0812">Transmembrane</keyword>
<dbReference type="GO" id="GO:0140359">
    <property type="term" value="F:ABC-type transporter activity"/>
    <property type="evidence" value="ECO:0007669"/>
    <property type="project" value="InterPro"/>
</dbReference>
<dbReference type="Gene3D" id="1.20.1560.10">
    <property type="entry name" value="ABC transporter type 1, transmembrane domain"/>
    <property type="match status" value="1"/>
</dbReference>
<evidence type="ECO:0000256" key="2">
    <source>
        <dbReference type="ARBA" id="ARBA00022448"/>
    </source>
</evidence>
<dbReference type="KEGG" id="hbh:E4T21_15200"/>
<dbReference type="InterPro" id="IPR005898">
    <property type="entry name" value="Cyc_pep_transpt_SyrD/YojI"/>
</dbReference>
<reference evidence="11" key="1">
    <citation type="submission" date="2021-02" db="EMBL/GenBank/DDBJ databases">
        <title>Strain Y2R2, a novel species of the genus Halomonas.</title>
        <authorList>
            <person name="Huang H."/>
        </authorList>
    </citation>
    <scope>NUCLEOTIDE SEQUENCE</scope>
    <source>
        <strain evidence="11">Y2R2</strain>
    </source>
</reference>
<dbReference type="Proteomes" id="UP000324285">
    <property type="component" value="Chromosome"/>
</dbReference>
<evidence type="ECO:0000256" key="6">
    <source>
        <dbReference type="ARBA" id="ARBA00022989"/>
    </source>
</evidence>
<feature type="transmembrane region" description="Helical" evidence="8">
    <location>
        <begin position="241"/>
        <end position="260"/>
    </location>
</feature>
<accession>A0A5C1NHJ9</accession>
<evidence type="ECO:0000313" key="12">
    <source>
        <dbReference type="Proteomes" id="UP000324285"/>
    </source>
</evidence>
<dbReference type="CDD" id="cd03228">
    <property type="entry name" value="ABCC_MRP_Like"/>
    <property type="match status" value="1"/>
</dbReference>
<evidence type="ECO:0000256" key="7">
    <source>
        <dbReference type="ARBA" id="ARBA00023136"/>
    </source>
</evidence>